<dbReference type="AlphaFoldDB" id="A0ABD1RNR8"/>
<sequence length="125" mass="14552">MELEAELYHLLWWKKRMVNSSSEIEKISCLFCWKKPNYVYSSQEHTILVKNPPESTNGHEDIDLELGSSKNLLLKGYGEDVMKTELVMLHNLCGAPRFIFTIKEESKKDLESDDRKSKGDRSSRK</sequence>
<name>A0ABD1RNR8_9LAMI</name>
<reference evidence="2" key="1">
    <citation type="submission" date="2024-07" db="EMBL/GenBank/DDBJ databases">
        <title>Two chromosome-level genome assemblies of Korean endemic species Abeliophyllum distichum and Forsythia ovata (Oleaceae).</title>
        <authorList>
            <person name="Jang H."/>
        </authorList>
    </citation>
    <scope>NUCLEOTIDE SEQUENCE [LARGE SCALE GENOMIC DNA]</scope>
</reference>
<dbReference type="PANTHER" id="PTHR34054:SF16">
    <property type="entry name" value="MEMBRANE LIPOPROTEIN"/>
    <property type="match status" value="1"/>
</dbReference>
<evidence type="ECO:0000313" key="1">
    <source>
        <dbReference type="EMBL" id="KAL2490052.1"/>
    </source>
</evidence>
<comment type="caution">
    <text evidence="1">The sequence shown here is derived from an EMBL/GenBank/DDBJ whole genome shotgun (WGS) entry which is preliminary data.</text>
</comment>
<accession>A0ABD1RNR8</accession>
<dbReference type="Proteomes" id="UP001604277">
    <property type="component" value="Unassembled WGS sequence"/>
</dbReference>
<dbReference type="EMBL" id="JBFOLJ010000012">
    <property type="protein sequence ID" value="KAL2490052.1"/>
    <property type="molecule type" value="Genomic_DNA"/>
</dbReference>
<dbReference type="InterPro" id="IPR045884">
    <property type="entry name" value="At5g59350-like"/>
</dbReference>
<protein>
    <submittedName>
        <fullName evidence="1">Uncharacterized protein</fullName>
    </submittedName>
</protein>
<organism evidence="1 2">
    <name type="scientific">Forsythia ovata</name>
    <dbReference type="NCBI Taxonomy" id="205694"/>
    <lineage>
        <taxon>Eukaryota</taxon>
        <taxon>Viridiplantae</taxon>
        <taxon>Streptophyta</taxon>
        <taxon>Embryophyta</taxon>
        <taxon>Tracheophyta</taxon>
        <taxon>Spermatophyta</taxon>
        <taxon>Magnoliopsida</taxon>
        <taxon>eudicotyledons</taxon>
        <taxon>Gunneridae</taxon>
        <taxon>Pentapetalae</taxon>
        <taxon>asterids</taxon>
        <taxon>lamiids</taxon>
        <taxon>Lamiales</taxon>
        <taxon>Oleaceae</taxon>
        <taxon>Forsythieae</taxon>
        <taxon>Forsythia</taxon>
    </lineage>
</organism>
<evidence type="ECO:0000313" key="2">
    <source>
        <dbReference type="Proteomes" id="UP001604277"/>
    </source>
</evidence>
<dbReference type="PANTHER" id="PTHR34054">
    <property type="entry name" value="EXPRESSED PROTEIN"/>
    <property type="match status" value="1"/>
</dbReference>
<keyword evidence="2" id="KW-1185">Reference proteome</keyword>
<gene>
    <name evidence="1" type="ORF">Fot_43344</name>
</gene>
<proteinExistence type="predicted"/>